<dbReference type="PANTHER" id="PTHR36766:SF70">
    <property type="entry name" value="DISEASE RESISTANCE PROTEIN RGA4"/>
    <property type="match status" value="1"/>
</dbReference>
<dbReference type="InterPro" id="IPR032675">
    <property type="entry name" value="LRR_dom_sf"/>
</dbReference>
<gene>
    <name evidence="4" type="ORF">VNO77_22636</name>
</gene>
<evidence type="ECO:0000313" key="4">
    <source>
        <dbReference type="EMBL" id="KAK7328527.1"/>
    </source>
</evidence>
<keyword evidence="1" id="KW-0433">Leucine-rich repeat</keyword>
<comment type="caution">
    <text evidence="4">The sequence shown here is derived from an EMBL/GenBank/DDBJ whole genome shotgun (WGS) entry which is preliminary data.</text>
</comment>
<evidence type="ECO:0000256" key="1">
    <source>
        <dbReference type="ARBA" id="ARBA00022614"/>
    </source>
</evidence>
<dbReference type="Gene3D" id="3.80.10.10">
    <property type="entry name" value="Ribonuclease Inhibitor"/>
    <property type="match status" value="2"/>
</dbReference>
<feature type="domain" description="R13L1/DRL21-like LRR repeat region" evidence="3">
    <location>
        <begin position="2"/>
        <end position="49"/>
    </location>
</feature>
<dbReference type="PANTHER" id="PTHR36766">
    <property type="entry name" value="PLANT BROAD-SPECTRUM MILDEW RESISTANCE PROTEIN RPW8"/>
    <property type="match status" value="1"/>
</dbReference>
<dbReference type="InterPro" id="IPR056789">
    <property type="entry name" value="LRR_R13L1-DRL21"/>
</dbReference>
<dbReference type="GO" id="GO:0006952">
    <property type="term" value="P:defense response"/>
    <property type="evidence" value="ECO:0007669"/>
    <property type="project" value="UniProtKB-KW"/>
</dbReference>
<dbReference type="AlphaFoldDB" id="A0AAN9L348"/>
<dbReference type="EMBL" id="JAYMYQ010000005">
    <property type="protein sequence ID" value="KAK7328527.1"/>
    <property type="molecule type" value="Genomic_DNA"/>
</dbReference>
<accession>A0AAN9L348</accession>
<evidence type="ECO:0000313" key="5">
    <source>
        <dbReference type="Proteomes" id="UP001367508"/>
    </source>
</evidence>
<protein>
    <recommendedName>
        <fullName evidence="3">R13L1/DRL21-like LRR repeat region domain-containing protein</fullName>
    </recommendedName>
</protein>
<dbReference type="Pfam" id="PF25019">
    <property type="entry name" value="LRR_R13L1-DRL21"/>
    <property type="match status" value="1"/>
</dbReference>
<sequence>MRYRGTRFSDWMGHSSCYNMTDVILESCSNCYILPSLGELPYLKSLKILSFDTVESIGDEFYKNNNDAFLETTFPFLEKLRFGSMSCWEVWHSSESYAFPQLRYLIITDCPNLRGDLRHHLPVLKKLEIRKCPRLTDLPNQLPALETLEINGCEQLVSSLRMSNSSGLGLQEFSISLQPLFIKGCQLVESMVCALKNLTISRCPNFVWFPTQGLTEPNLTYFSLNECPMLMSLPTHMNTLLPKLQLLSIRDCPQINGFLQEGLPPNLDAFNILKCENLLMCLSLMGVHEGLTCLSIVDASSESVNSFSKEGLLPQLPSFSNLKLCAFETMETLNCNGILHLTSLQVLRIRSCPKLNNMVGERLPSSLLKLEISDTPLLEQQCNKIHPQNWHKISHIPSI</sequence>
<keyword evidence="5" id="KW-1185">Reference proteome</keyword>
<proteinExistence type="predicted"/>
<reference evidence="4 5" key="1">
    <citation type="submission" date="2024-01" db="EMBL/GenBank/DDBJ databases">
        <title>The genomes of 5 underutilized Papilionoideae crops provide insights into root nodulation and disease resistanc.</title>
        <authorList>
            <person name="Jiang F."/>
        </authorList>
    </citation>
    <scope>NUCLEOTIDE SEQUENCE [LARGE SCALE GENOMIC DNA]</scope>
    <source>
        <strain evidence="4">LVBAO_FW01</strain>
        <tissue evidence="4">Leaves</tissue>
    </source>
</reference>
<name>A0AAN9L348_CANGL</name>
<evidence type="ECO:0000256" key="2">
    <source>
        <dbReference type="ARBA" id="ARBA00022821"/>
    </source>
</evidence>
<dbReference type="Proteomes" id="UP001367508">
    <property type="component" value="Unassembled WGS sequence"/>
</dbReference>
<evidence type="ECO:0000259" key="3">
    <source>
        <dbReference type="Pfam" id="PF25019"/>
    </source>
</evidence>
<keyword evidence="2" id="KW-0611">Plant defense</keyword>
<dbReference type="SUPFAM" id="SSF52047">
    <property type="entry name" value="RNI-like"/>
    <property type="match status" value="1"/>
</dbReference>
<organism evidence="4 5">
    <name type="scientific">Canavalia gladiata</name>
    <name type="common">Sword bean</name>
    <name type="synonym">Dolichos gladiatus</name>
    <dbReference type="NCBI Taxonomy" id="3824"/>
    <lineage>
        <taxon>Eukaryota</taxon>
        <taxon>Viridiplantae</taxon>
        <taxon>Streptophyta</taxon>
        <taxon>Embryophyta</taxon>
        <taxon>Tracheophyta</taxon>
        <taxon>Spermatophyta</taxon>
        <taxon>Magnoliopsida</taxon>
        <taxon>eudicotyledons</taxon>
        <taxon>Gunneridae</taxon>
        <taxon>Pentapetalae</taxon>
        <taxon>rosids</taxon>
        <taxon>fabids</taxon>
        <taxon>Fabales</taxon>
        <taxon>Fabaceae</taxon>
        <taxon>Papilionoideae</taxon>
        <taxon>50 kb inversion clade</taxon>
        <taxon>NPAAA clade</taxon>
        <taxon>indigoferoid/millettioid clade</taxon>
        <taxon>Phaseoleae</taxon>
        <taxon>Canavalia</taxon>
    </lineage>
</organism>